<dbReference type="InterPro" id="IPR017853">
    <property type="entry name" value="GH"/>
</dbReference>
<comment type="similarity">
    <text evidence="2 10">Belongs to the disproportionating enzyme family.</text>
</comment>
<dbReference type="EC" id="2.4.1.25" evidence="3 10"/>
<evidence type="ECO:0000256" key="7">
    <source>
        <dbReference type="ARBA" id="ARBA00023277"/>
    </source>
</evidence>
<dbReference type="GO" id="GO:0005975">
    <property type="term" value="P:carbohydrate metabolic process"/>
    <property type="evidence" value="ECO:0007669"/>
    <property type="project" value="InterPro"/>
</dbReference>
<keyword evidence="6 10" id="KW-0808">Transferase</keyword>
<dbReference type="eggNOG" id="COG1640">
    <property type="taxonomic scope" value="Bacteria"/>
</dbReference>
<evidence type="ECO:0000256" key="2">
    <source>
        <dbReference type="ARBA" id="ARBA00005684"/>
    </source>
</evidence>
<evidence type="ECO:0000313" key="12">
    <source>
        <dbReference type="Proteomes" id="UP000008332"/>
    </source>
</evidence>
<dbReference type="GO" id="GO:0004134">
    <property type="term" value="F:4-alpha-glucanotransferase activity"/>
    <property type="evidence" value="ECO:0007669"/>
    <property type="project" value="UniProtKB-EC"/>
</dbReference>
<comment type="catalytic activity">
    <reaction evidence="1 10">
        <text>Transfers a segment of a (1-&gt;4)-alpha-D-glucan to a new position in an acceptor, which may be glucose or a (1-&gt;4)-alpha-D-glucan.</text>
        <dbReference type="EC" id="2.4.1.25"/>
    </reaction>
</comment>
<evidence type="ECO:0000256" key="6">
    <source>
        <dbReference type="ARBA" id="ARBA00022679"/>
    </source>
</evidence>
<dbReference type="Pfam" id="PF02446">
    <property type="entry name" value="Glyco_hydro_77"/>
    <property type="match status" value="1"/>
</dbReference>
<dbReference type="CAZy" id="GH77">
    <property type="family name" value="Glycoside Hydrolase Family 77"/>
</dbReference>
<evidence type="ECO:0000256" key="4">
    <source>
        <dbReference type="ARBA" id="ARBA00020295"/>
    </source>
</evidence>
<evidence type="ECO:0000256" key="10">
    <source>
        <dbReference type="RuleBase" id="RU361207"/>
    </source>
</evidence>
<dbReference type="Proteomes" id="UP000008332">
    <property type="component" value="Chromosome"/>
</dbReference>
<dbReference type="RefSeq" id="WP_011462839.1">
    <property type="nucleotide sequence ID" value="NC_007908.1"/>
</dbReference>
<dbReference type="KEGG" id="rfr:Rfer_0514"/>
<accession>Q221N7</accession>
<evidence type="ECO:0000256" key="8">
    <source>
        <dbReference type="ARBA" id="ARBA00031423"/>
    </source>
</evidence>
<keyword evidence="12" id="KW-1185">Reference proteome</keyword>
<reference evidence="12" key="1">
    <citation type="submission" date="2006-02" db="EMBL/GenBank/DDBJ databases">
        <title>Complete sequence of chromosome of Rhodoferax ferrireducens DSM 15236.</title>
        <authorList>
            <person name="Copeland A."/>
            <person name="Lucas S."/>
            <person name="Lapidus A."/>
            <person name="Barry K."/>
            <person name="Detter J.C."/>
            <person name="Glavina del Rio T."/>
            <person name="Hammon N."/>
            <person name="Israni S."/>
            <person name="Pitluck S."/>
            <person name="Brettin T."/>
            <person name="Bruce D."/>
            <person name="Han C."/>
            <person name="Tapia R."/>
            <person name="Gilna P."/>
            <person name="Kiss H."/>
            <person name="Schmutz J."/>
            <person name="Larimer F."/>
            <person name="Land M."/>
            <person name="Kyrpides N."/>
            <person name="Ivanova N."/>
            <person name="Richardson P."/>
        </authorList>
    </citation>
    <scope>NUCLEOTIDE SEQUENCE [LARGE SCALE GENOMIC DNA]</scope>
    <source>
        <strain evidence="12">ATCC BAA-621 / DSM 15236 / T118</strain>
    </source>
</reference>
<dbReference type="SUPFAM" id="SSF51445">
    <property type="entry name" value="(Trans)glycosidases"/>
    <property type="match status" value="1"/>
</dbReference>
<dbReference type="InterPro" id="IPR003385">
    <property type="entry name" value="Glyco_hydro_77"/>
</dbReference>
<dbReference type="OrthoDB" id="9761577at2"/>
<dbReference type="STRING" id="338969.Rfer_0514"/>
<dbReference type="NCBIfam" id="NF011080">
    <property type="entry name" value="PRK14508.1-3"/>
    <property type="match status" value="1"/>
</dbReference>
<protein>
    <recommendedName>
        <fullName evidence="4 10">4-alpha-glucanotransferase</fullName>
        <ecNumber evidence="3 10">2.4.1.25</ecNumber>
    </recommendedName>
    <alternativeName>
        <fullName evidence="8 10">Amylomaltase</fullName>
    </alternativeName>
    <alternativeName>
        <fullName evidence="9 10">Disproportionating enzyme</fullName>
    </alternativeName>
</protein>
<evidence type="ECO:0000256" key="9">
    <source>
        <dbReference type="ARBA" id="ARBA00031501"/>
    </source>
</evidence>
<evidence type="ECO:0000256" key="3">
    <source>
        <dbReference type="ARBA" id="ARBA00012560"/>
    </source>
</evidence>
<keyword evidence="7 10" id="KW-0119">Carbohydrate metabolism</keyword>
<evidence type="ECO:0000256" key="1">
    <source>
        <dbReference type="ARBA" id="ARBA00000439"/>
    </source>
</evidence>
<evidence type="ECO:0000256" key="5">
    <source>
        <dbReference type="ARBA" id="ARBA00022676"/>
    </source>
</evidence>
<proteinExistence type="inferred from homology"/>
<organism evidence="11 12">
    <name type="scientific">Albidiferax ferrireducens (strain ATCC BAA-621 / DSM 15236 / T118)</name>
    <name type="common">Rhodoferax ferrireducens</name>
    <dbReference type="NCBI Taxonomy" id="338969"/>
    <lineage>
        <taxon>Bacteria</taxon>
        <taxon>Pseudomonadati</taxon>
        <taxon>Pseudomonadota</taxon>
        <taxon>Betaproteobacteria</taxon>
        <taxon>Burkholderiales</taxon>
        <taxon>Comamonadaceae</taxon>
        <taxon>Rhodoferax</taxon>
    </lineage>
</organism>
<dbReference type="PANTHER" id="PTHR32438">
    <property type="entry name" value="4-ALPHA-GLUCANOTRANSFERASE DPE1, CHLOROPLASTIC/AMYLOPLASTIC"/>
    <property type="match status" value="1"/>
</dbReference>
<dbReference type="AlphaFoldDB" id="Q221N7"/>
<gene>
    <name evidence="11" type="ordered locus">Rfer_0514</name>
</gene>
<dbReference type="NCBIfam" id="TIGR00217">
    <property type="entry name" value="malQ"/>
    <property type="match status" value="1"/>
</dbReference>
<dbReference type="Gene3D" id="3.20.20.80">
    <property type="entry name" value="Glycosidases"/>
    <property type="match status" value="1"/>
</dbReference>
<dbReference type="EMBL" id="CP000267">
    <property type="protein sequence ID" value="ABD68266.1"/>
    <property type="molecule type" value="Genomic_DNA"/>
</dbReference>
<sequence length="512" mass="57316">MSPAQAATAAIFSQRCSGVLLHLTSLPGPHGSGDLGAEAYHFVDWLVSAGQRLWQILPLSPVGPGNSPYHSPSTFAGNPLLVDLDELVKNGWLSAQEPPVFEVGRCDFERVAPYRLQRLREAWQGFLEHTQASDWTEFERFRLQQAHWLEGYAFFMALETHHGKPWTQWPTGLAQADLAALAAVGESMADELGFFSFIQWRFMVQWQRLRDYAHARGIAIVGDAPIFVAHHSADVWLNTDLFLLDPLGEATVVAGVPPDYFSVTGQRWGNPLYRWDVMAEQGFAWWKDRLSHLLELVDVIRLDHFRGFESYWEIPATEPTAVAGCWRQGPGQALFDALAQARLQQGASGLLPIIAEDLGIITQAVTDLRQNCGFPGMRVMQFAFGDTPANPYLPHNFDVQTVAYTGTHDNDTTLGWWQTAGAGQRHVARAYLGPLADFEIHWAMMQSLSQSKANTVIFPLQDVLGLDGLHRMNTPGVAQGCWQWRFAWRQVGDTPARRLKDMAHAHGRNLLR</sequence>
<evidence type="ECO:0000313" key="11">
    <source>
        <dbReference type="EMBL" id="ABD68266.1"/>
    </source>
</evidence>
<name>Q221N7_ALBFT</name>
<keyword evidence="5 10" id="KW-0328">Glycosyltransferase</keyword>
<dbReference type="PANTHER" id="PTHR32438:SF5">
    <property type="entry name" value="4-ALPHA-GLUCANOTRANSFERASE DPE1, CHLOROPLASTIC_AMYLOPLASTIC"/>
    <property type="match status" value="1"/>
</dbReference>
<dbReference type="HOGENOM" id="CLU_014132_1_0_4"/>